<evidence type="ECO:0000256" key="9">
    <source>
        <dbReference type="ARBA" id="ARBA00080084"/>
    </source>
</evidence>
<evidence type="ECO:0000256" key="5">
    <source>
        <dbReference type="ARBA" id="ARBA00023128"/>
    </source>
</evidence>
<dbReference type="GO" id="GO:0003735">
    <property type="term" value="F:structural constituent of ribosome"/>
    <property type="evidence" value="ECO:0007669"/>
    <property type="project" value="InterPro"/>
</dbReference>
<evidence type="ECO:0000313" key="11">
    <source>
        <dbReference type="Proteomes" id="UP000694546"/>
    </source>
</evidence>
<evidence type="ECO:0000256" key="2">
    <source>
        <dbReference type="ARBA" id="ARBA00005589"/>
    </source>
</evidence>
<dbReference type="PANTHER" id="PTHR13479:SF40">
    <property type="entry name" value="SMALL RIBOSOMAL SUBUNIT PROTEIN BS18M"/>
    <property type="match status" value="1"/>
</dbReference>
<dbReference type="Proteomes" id="UP000694546">
    <property type="component" value="Chromosome 4"/>
</dbReference>
<dbReference type="Gene3D" id="4.10.640.10">
    <property type="entry name" value="Ribosomal protein S18"/>
    <property type="match status" value="1"/>
</dbReference>
<comment type="similarity">
    <text evidence="2">Belongs to the bacterial ribosomal protein bS18 family.</text>
</comment>
<accession>A0A8C5BW25</accession>
<evidence type="ECO:0000256" key="3">
    <source>
        <dbReference type="ARBA" id="ARBA00022946"/>
    </source>
</evidence>
<dbReference type="PROSITE" id="PS00057">
    <property type="entry name" value="RIBOSOMAL_S18"/>
    <property type="match status" value="1"/>
</dbReference>
<reference evidence="10" key="2">
    <citation type="submission" date="2025-09" db="UniProtKB">
        <authorList>
            <consortium name="Ensembl"/>
        </authorList>
    </citation>
    <scope>IDENTIFICATION</scope>
</reference>
<dbReference type="GO" id="GO:0005743">
    <property type="term" value="C:mitochondrial inner membrane"/>
    <property type="evidence" value="ECO:0007669"/>
    <property type="project" value="UniProtKB-ARBA"/>
</dbReference>
<dbReference type="FunFam" id="4.10.640.10:FF:000007">
    <property type="entry name" value="28S ribosomal protein S18c, mitochondrial"/>
    <property type="match status" value="1"/>
</dbReference>
<protein>
    <recommendedName>
        <fullName evidence="7">Small ribosomal subunit protein bS18m</fullName>
    </recommendedName>
    <alternativeName>
        <fullName evidence="9">28S ribosomal protein S18-1, mitochondrial</fullName>
    </alternativeName>
    <alternativeName>
        <fullName evidence="8">28S ribosomal protein S18c, mitochondrial</fullName>
    </alternativeName>
</protein>
<dbReference type="OrthoDB" id="10066799at2759"/>
<keyword evidence="4" id="KW-0689">Ribosomal protein</keyword>
<dbReference type="AlphaFoldDB" id="A0A8C5BW25"/>
<dbReference type="Ensembl" id="ENSGMOT00000044076.1">
    <property type="protein sequence ID" value="ENSGMOP00000052012.1"/>
    <property type="gene ID" value="ENSGMOG00000032590.1"/>
</dbReference>
<dbReference type="SUPFAM" id="SSF46911">
    <property type="entry name" value="Ribosomal protein S18"/>
    <property type="match status" value="1"/>
</dbReference>
<keyword evidence="3" id="KW-0809">Transit peptide</keyword>
<dbReference type="Pfam" id="PF01084">
    <property type="entry name" value="Ribosomal_S18"/>
    <property type="match status" value="1"/>
</dbReference>
<evidence type="ECO:0000256" key="6">
    <source>
        <dbReference type="ARBA" id="ARBA00023274"/>
    </source>
</evidence>
<organism evidence="10 11">
    <name type="scientific">Gadus morhua</name>
    <name type="common">Atlantic cod</name>
    <dbReference type="NCBI Taxonomy" id="8049"/>
    <lineage>
        <taxon>Eukaryota</taxon>
        <taxon>Metazoa</taxon>
        <taxon>Chordata</taxon>
        <taxon>Craniata</taxon>
        <taxon>Vertebrata</taxon>
        <taxon>Euteleostomi</taxon>
        <taxon>Actinopterygii</taxon>
        <taxon>Neopterygii</taxon>
        <taxon>Teleostei</taxon>
        <taxon>Neoteleostei</taxon>
        <taxon>Acanthomorphata</taxon>
        <taxon>Zeiogadaria</taxon>
        <taxon>Gadariae</taxon>
        <taxon>Gadiformes</taxon>
        <taxon>Gadoidei</taxon>
        <taxon>Gadidae</taxon>
        <taxon>Gadus</taxon>
    </lineage>
</organism>
<dbReference type="RefSeq" id="XP_030209836.1">
    <property type="nucleotide sequence ID" value="XM_030353976.1"/>
</dbReference>
<dbReference type="CTD" id="51023"/>
<evidence type="ECO:0000256" key="7">
    <source>
        <dbReference type="ARBA" id="ARBA00035264"/>
    </source>
</evidence>
<dbReference type="InterPro" id="IPR001648">
    <property type="entry name" value="Ribosomal_bS18"/>
</dbReference>
<keyword evidence="6" id="KW-0687">Ribonucleoprotein</keyword>
<dbReference type="GeneID" id="115541979"/>
<dbReference type="NCBIfam" id="TIGR00165">
    <property type="entry name" value="S18"/>
    <property type="match status" value="1"/>
</dbReference>
<sequence length="158" mass="17669">MGQVCTELTSDNIRHSLPMQVPCQVNMLAFRGIQTFRHLFLQRGATRLHSSSTSANVTPKKDDMPIQMENPFKEPQKGCILCNTTVDYKNIQLLSQFISPHTGRIYGRHLTGLCGKKQKQVSKAIKKSHAMGFMSVTHKHPQFMKDPNICAAKTLSGA</sequence>
<evidence type="ECO:0000256" key="4">
    <source>
        <dbReference type="ARBA" id="ARBA00022980"/>
    </source>
</evidence>
<dbReference type="GO" id="GO:0032543">
    <property type="term" value="P:mitochondrial translation"/>
    <property type="evidence" value="ECO:0007669"/>
    <property type="project" value="TreeGrafter"/>
</dbReference>
<dbReference type="GO" id="GO:0070181">
    <property type="term" value="F:small ribosomal subunit rRNA binding"/>
    <property type="evidence" value="ECO:0007669"/>
    <property type="project" value="TreeGrafter"/>
</dbReference>
<dbReference type="GO" id="GO:0005763">
    <property type="term" value="C:mitochondrial small ribosomal subunit"/>
    <property type="evidence" value="ECO:0007669"/>
    <property type="project" value="UniProtKB-ARBA"/>
</dbReference>
<evidence type="ECO:0000256" key="1">
    <source>
        <dbReference type="ARBA" id="ARBA00004173"/>
    </source>
</evidence>
<evidence type="ECO:0000313" key="10">
    <source>
        <dbReference type="Ensembl" id="ENSGMOP00000052012.1"/>
    </source>
</evidence>
<reference evidence="10" key="1">
    <citation type="submission" date="2025-08" db="UniProtKB">
        <authorList>
            <consortium name="Ensembl"/>
        </authorList>
    </citation>
    <scope>IDENTIFICATION</scope>
</reference>
<gene>
    <name evidence="10" type="primary">mrps18c</name>
</gene>
<name>A0A8C5BW25_GADMO</name>
<dbReference type="InterPro" id="IPR036870">
    <property type="entry name" value="Ribosomal_bS18_sf"/>
</dbReference>
<evidence type="ECO:0000256" key="8">
    <source>
        <dbReference type="ARBA" id="ARBA00076783"/>
    </source>
</evidence>
<dbReference type="InterPro" id="IPR018275">
    <property type="entry name" value="Ribosomal_bS18_CS"/>
</dbReference>
<keyword evidence="5" id="KW-0496">Mitochondrion</keyword>
<dbReference type="GeneTree" id="ENSGT00940000165965"/>
<comment type="subcellular location">
    <subcellularLocation>
        <location evidence="1">Mitochondrion</location>
    </subcellularLocation>
</comment>
<proteinExistence type="inferred from homology"/>
<dbReference type="PANTHER" id="PTHR13479">
    <property type="entry name" value="30S RIBOSOMAL PROTEIN S18"/>
    <property type="match status" value="1"/>
</dbReference>
<dbReference type="OMA" id="PHYKNVR"/>
<keyword evidence="11" id="KW-1185">Reference proteome</keyword>
<dbReference type="KEGG" id="gmh:115541979"/>